<name>A0A2P2NBS5_RHIMU</name>
<dbReference type="AlphaFoldDB" id="A0A2P2NBS5"/>
<sequence>MSRAWNRNQVKNLFTASCNFYNMLGDQKLSQGHWISSEIDSDTRSHEQWTKLI</sequence>
<evidence type="ECO:0000313" key="1">
    <source>
        <dbReference type="EMBL" id="MBX39919.1"/>
    </source>
</evidence>
<accession>A0A2P2NBS5</accession>
<proteinExistence type="predicted"/>
<organism evidence="1">
    <name type="scientific">Rhizophora mucronata</name>
    <name type="common">Asiatic mangrove</name>
    <dbReference type="NCBI Taxonomy" id="61149"/>
    <lineage>
        <taxon>Eukaryota</taxon>
        <taxon>Viridiplantae</taxon>
        <taxon>Streptophyta</taxon>
        <taxon>Embryophyta</taxon>
        <taxon>Tracheophyta</taxon>
        <taxon>Spermatophyta</taxon>
        <taxon>Magnoliopsida</taxon>
        <taxon>eudicotyledons</taxon>
        <taxon>Gunneridae</taxon>
        <taxon>Pentapetalae</taxon>
        <taxon>rosids</taxon>
        <taxon>fabids</taxon>
        <taxon>Malpighiales</taxon>
        <taxon>Rhizophoraceae</taxon>
        <taxon>Rhizophora</taxon>
    </lineage>
</organism>
<protein>
    <submittedName>
        <fullName evidence="1">Uncharacterized protein</fullName>
    </submittedName>
</protein>
<reference evidence="1" key="1">
    <citation type="submission" date="2018-02" db="EMBL/GenBank/DDBJ databases">
        <title>Rhizophora mucronata_Transcriptome.</title>
        <authorList>
            <person name="Meera S.P."/>
            <person name="Sreeshan A."/>
            <person name="Augustine A."/>
        </authorList>
    </citation>
    <scope>NUCLEOTIDE SEQUENCE</scope>
    <source>
        <tissue evidence="1">Leaf</tissue>
    </source>
</reference>
<dbReference type="EMBL" id="GGEC01059435">
    <property type="protein sequence ID" value="MBX39919.1"/>
    <property type="molecule type" value="Transcribed_RNA"/>
</dbReference>